<evidence type="ECO:0000313" key="2">
    <source>
        <dbReference type="Proteomes" id="UP000250235"/>
    </source>
</evidence>
<name>A0A2Z6ZSN0_9LAMI</name>
<gene>
    <name evidence="1" type="ORF">F511_46800</name>
</gene>
<keyword evidence="1" id="KW-0418">Kinase</keyword>
<protein>
    <submittedName>
        <fullName evidence="1">Phosphatidylinositol 4-phosphate 5-kinase 6-like</fullName>
    </submittedName>
</protein>
<dbReference type="EMBL" id="KV145947">
    <property type="protein sequence ID" value="KZT76175.1"/>
    <property type="molecule type" value="Genomic_DNA"/>
</dbReference>
<organism evidence="1 2">
    <name type="scientific">Dorcoceras hygrometricum</name>
    <dbReference type="NCBI Taxonomy" id="472368"/>
    <lineage>
        <taxon>Eukaryota</taxon>
        <taxon>Viridiplantae</taxon>
        <taxon>Streptophyta</taxon>
        <taxon>Embryophyta</taxon>
        <taxon>Tracheophyta</taxon>
        <taxon>Spermatophyta</taxon>
        <taxon>Magnoliopsida</taxon>
        <taxon>eudicotyledons</taxon>
        <taxon>Gunneridae</taxon>
        <taxon>Pentapetalae</taxon>
        <taxon>asterids</taxon>
        <taxon>lamiids</taxon>
        <taxon>Lamiales</taxon>
        <taxon>Gesneriaceae</taxon>
        <taxon>Didymocarpoideae</taxon>
        <taxon>Trichosporeae</taxon>
        <taxon>Loxocarpinae</taxon>
        <taxon>Dorcoceras</taxon>
    </lineage>
</organism>
<dbReference type="Proteomes" id="UP000250235">
    <property type="component" value="Unassembled WGS sequence"/>
</dbReference>
<reference evidence="1 2" key="1">
    <citation type="journal article" date="2015" name="Proc. Natl. Acad. Sci. U.S.A.">
        <title>The resurrection genome of Boea hygrometrica: A blueprint for survival of dehydration.</title>
        <authorList>
            <person name="Xiao L."/>
            <person name="Yang G."/>
            <person name="Zhang L."/>
            <person name="Yang X."/>
            <person name="Zhao S."/>
            <person name="Ji Z."/>
            <person name="Zhou Q."/>
            <person name="Hu M."/>
            <person name="Wang Y."/>
            <person name="Chen M."/>
            <person name="Xu Y."/>
            <person name="Jin H."/>
            <person name="Xiao X."/>
            <person name="Hu G."/>
            <person name="Bao F."/>
            <person name="Hu Y."/>
            <person name="Wan P."/>
            <person name="Li L."/>
            <person name="Deng X."/>
            <person name="Kuang T."/>
            <person name="Xiang C."/>
            <person name="Zhu J.K."/>
            <person name="Oliver M.J."/>
            <person name="He Y."/>
        </authorList>
    </citation>
    <scope>NUCLEOTIDE SEQUENCE [LARGE SCALE GENOMIC DNA]</scope>
    <source>
        <strain evidence="2">cv. XS01</strain>
    </source>
</reference>
<accession>A0A2Z6ZSN0</accession>
<keyword evidence="1" id="KW-0808">Transferase</keyword>
<keyword evidence="2" id="KW-1185">Reference proteome</keyword>
<proteinExistence type="predicted"/>
<dbReference type="AlphaFoldDB" id="A0A2Z6ZSN0"/>
<evidence type="ECO:0000313" key="1">
    <source>
        <dbReference type="EMBL" id="KZT76175.1"/>
    </source>
</evidence>
<dbReference type="GO" id="GO:0016301">
    <property type="term" value="F:kinase activity"/>
    <property type="evidence" value="ECO:0007669"/>
    <property type="project" value="UniProtKB-KW"/>
</dbReference>
<sequence length="101" mass="10889">MRCSAARNATPRKLLRCWMGDAAGLLLRIIVQRCAAPTPPAACRLCDAGSLMCARPRARVRSCGALDFSWRRPPLRRRSGDVVTAGLNSSRVLFGPVPGSP</sequence>